<dbReference type="PANTHER" id="PTHR44688">
    <property type="entry name" value="DNA-BINDING TRANSCRIPTIONAL ACTIVATOR DEVR_DOSR"/>
    <property type="match status" value="1"/>
</dbReference>
<proteinExistence type="predicted"/>
<dbReference type="EMBL" id="BPQV01000005">
    <property type="protein sequence ID" value="GJE27186.1"/>
    <property type="molecule type" value="Genomic_DNA"/>
</dbReference>
<evidence type="ECO:0000256" key="2">
    <source>
        <dbReference type="ARBA" id="ARBA00023125"/>
    </source>
</evidence>
<dbReference type="InterPro" id="IPR036388">
    <property type="entry name" value="WH-like_DNA-bd_sf"/>
</dbReference>
<dbReference type="SUPFAM" id="SSF46894">
    <property type="entry name" value="C-terminal effector domain of the bipartite response regulators"/>
    <property type="match status" value="1"/>
</dbReference>
<dbReference type="SMART" id="SM00421">
    <property type="entry name" value="HTH_LUXR"/>
    <property type="match status" value="1"/>
</dbReference>
<dbReference type="Gene3D" id="1.10.10.10">
    <property type="entry name" value="Winged helix-like DNA-binding domain superfamily/Winged helix DNA-binding domain"/>
    <property type="match status" value="1"/>
</dbReference>
<evidence type="ECO:0000256" key="3">
    <source>
        <dbReference type="ARBA" id="ARBA00023163"/>
    </source>
</evidence>
<keyword evidence="2" id="KW-0238">DNA-binding</keyword>
<keyword evidence="1" id="KW-0805">Transcription regulation</keyword>
<dbReference type="Pfam" id="PF00196">
    <property type="entry name" value="GerE"/>
    <property type="match status" value="1"/>
</dbReference>
<dbReference type="PANTHER" id="PTHR44688:SF16">
    <property type="entry name" value="DNA-BINDING TRANSCRIPTIONAL ACTIVATOR DEVR_DOSR"/>
    <property type="match status" value="1"/>
</dbReference>
<gene>
    <name evidence="6" type="ORF">LKMONMHP_2043</name>
</gene>
<dbReference type="InterPro" id="IPR000792">
    <property type="entry name" value="Tscrpt_reg_LuxR_C"/>
</dbReference>
<dbReference type="Proteomes" id="UP001055156">
    <property type="component" value="Unassembled WGS sequence"/>
</dbReference>
<protein>
    <recommendedName>
        <fullName evidence="5">HTH luxR-type domain-containing protein</fullName>
    </recommendedName>
</protein>
<evidence type="ECO:0000259" key="5">
    <source>
        <dbReference type="PROSITE" id="PS50043"/>
    </source>
</evidence>
<feature type="region of interest" description="Disordered" evidence="4">
    <location>
        <begin position="1"/>
        <end position="29"/>
    </location>
</feature>
<keyword evidence="7" id="KW-1185">Reference proteome</keyword>
<evidence type="ECO:0000313" key="7">
    <source>
        <dbReference type="Proteomes" id="UP001055156"/>
    </source>
</evidence>
<dbReference type="PROSITE" id="PS50043">
    <property type="entry name" value="HTH_LUXR_2"/>
    <property type="match status" value="1"/>
</dbReference>
<sequence>MLPSPSATFGFEPDDKPRRIAPRVSEAPRSVDPVRLTDGEWFAQLGEVAASIGTDSFHRKLLHLAGLCIRHDSSWIIRYSRVAPPDVLYTAGVPDEIVAFYDEKGQYLDPFSARWRRTGQPGVLTLSEIAAEGPEAILYKQIFTPTAKIADEIGMFFSTVGHCCFGLFLERERGSFSKADIERAKLIFPALEGYHRSHLGQLFNHLRYTSGAASGGLVSRPTLIRDRHAVEVFSNASWREAVAADASILPLIAAFGSAEGLTTLQGRDYVLKTEPFDRDFPLAPGGRIFTLEARAAAQEDSVDYRAAAQILQALTPRERDILSLTMKGQATGQIAQALAISKGTIKNCKLRIYRKAEVSSERDLVKKFSPFFPST</sequence>
<keyword evidence="3" id="KW-0804">Transcription</keyword>
<organism evidence="6 7">
    <name type="scientific">Methylobacterium organophilum</name>
    <dbReference type="NCBI Taxonomy" id="410"/>
    <lineage>
        <taxon>Bacteria</taxon>
        <taxon>Pseudomonadati</taxon>
        <taxon>Pseudomonadota</taxon>
        <taxon>Alphaproteobacteria</taxon>
        <taxon>Hyphomicrobiales</taxon>
        <taxon>Methylobacteriaceae</taxon>
        <taxon>Methylobacterium</taxon>
    </lineage>
</organism>
<evidence type="ECO:0000313" key="6">
    <source>
        <dbReference type="EMBL" id="GJE27186.1"/>
    </source>
</evidence>
<evidence type="ECO:0000256" key="1">
    <source>
        <dbReference type="ARBA" id="ARBA00023015"/>
    </source>
</evidence>
<reference evidence="6" key="2">
    <citation type="submission" date="2021-08" db="EMBL/GenBank/DDBJ databases">
        <authorList>
            <person name="Tani A."/>
            <person name="Ola A."/>
            <person name="Ogura Y."/>
            <person name="Katsura K."/>
            <person name="Hayashi T."/>
        </authorList>
    </citation>
    <scope>NUCLEOTIDE SEQUENCE</scope>
    <source>
        <strain evidence="6">NBRC 15689</strain>
    </source>
</reference>
<accession>A0ABQ4TA34</accession>
<evidence type="ECO:0000256" key="4">
    <source>
        <dbReference type="SAM" id="MobiDB-lite"/>
    </source>
</evidence>
<dbReference type="InterPro" id="IPR016032">
    <property type="entry name" value="Sig_transdc_resp-reg_C-effctor"/>
</dbReference>
<name>A0ABQ4TA34_METOR</name>
<dbReference type="PROSITE" id="PS00622">
    <property type="entry name" value="HTH_LUXR_1"/>
    <property type="match status" value="1"/>
</dbReference>
<dbReference type="CDD" id="cd06170">
    <property type="entry name" value="LuxR_C_like"/>
    <property type="match status" value="1"/>
</dbReference>
<comment type="caution">
    <text evidence="6">The sequence shown here is derived from an EMBL/GenBank/DDBJ whole genome shotgun (WGS) entry which is preliminary data.</text>
</comment>
<dbReference type="PRINTS" id="PR00038">
    <property type="entry name" value="HTHLUXR"/>
</dbReference>
<reference evidence="6" key="1">
    <citation type="journal article" date="2021" name="Front. Microbiol.">
        <title>Comprehensive Comparative Genomics and Phenotyping of Methylobacterium Species.</title>
        <authorList>
            <person name="Alessa O."/>
            <person name="Ogura Y."/>
            <person name="Fujitani Y."/>
            <person name="Takami H."/>
            <person name="Hayashi T."/>
            <person name="Sahin N."/>
            <person name="Tani A."/>
        </authorList>
    </citation>
    <scope>NUCLEOTIDE SEQUENCE</scope>
    <source>
        <strain evidence="6">NBRC 15689</strain>
    </source>
</reference>
<feature type="domain" description="HTH luxR-type" evidence="5">
    <location>
        <begin position="307"/>
        <end position="372"/>
    </location>
</feature>